<sequence length="121" mass="13223">MTTSLKIFVLILLSVSCSKKEASSVERSTAQVSCEKSPLIGKWKAKSDDTYIEFKKDCSFFSNECDSSGTYMAANGRIDFDTISVKKGSVCLKGKSNAGLRVNEAALTFSFTTGEEDYTKL</sequence>
<dbReference type="RefSeq" id="WP_102244112.1">
    <property type="nucleotide sequence ID" value="NZ_CP025704.1"/>
</dbReference>
<dbReference type="AlphaFoldDB" id="A0A2K9NTH4"/>
<proteinExistence type="predicted"/>
<organism evidence="1 2">
    <name type="scientific">Bacteriovorax stolpii</name>
    <name type="common">Bdellovibrio stolpii</name>
    <dbReference type="NCBI Taxonomy" id="960"/>
    <lineage>
        <taxon>Bacteria</taxon>
        <taxon>Pseudomonadati</taxon>
        <taxon>Bdellovibrionota</taxon>
        <taxon>Bacteriovoracia</taxon>
        <taxon>Bacteriovoracales</taxon>
        <taxon>Bacteriovoracaceae</taxon>
        <taxon>Bacteriovorax</taxon>
    </lineage>
</organism>
<reference evidence="1 2" key="1">
    <citation type="submission" date="2018-01" db="EMBL/GenBank/DDBJ databases">
        <title>Complete genome sequence of Bacteriovorax stolpii DSM12778.</title>
        <authorList>
            <person name="Tang B."/>
            <person name="Chang J."/>
        </authorList>
    </citation>
    <scope>NUCLEOTIDE SEQUENCE [LARGE SCALE GENOMIC DNA]</scope>
    <source>
        <strain evidence="1 2">DSM 12778</strain>
    </source>
</reference>
<keyword evidence="2" id="KW-1185">Reference proteome</keyword>
<gene>
    <name evidence="1" type="ORF">C0V70_12055</name>
</gene>
<evidence type="ECO:0000313" key="1">
    <source>
        <dbReference type="EMBL" id="AUN98821.1"/>
    </source>
</evidence>
<dbReference type="Proteomes" id="UP000235584">
    <property type="component" value="Chromosome"/>
</dbReference>
<protein>
    <submittedName>
        <fullName evidence="1">Uncharacterized protein</fullName>
    </submittedName>
</protein>
<name>A0A2K9NTH4_BACTC</name>
<dbReference type="EMBL" id="CP025704">
    <property type="protein sequence ID" value="AUN98821.1"/>
    <property type="molecule type" value="Genomic_DNA"/>
</dbReference>
<accession>A0A2K9NTH4</accession>
<dbReference type="KEGG" id="bsto:C0V70_12055"/>
<evidence type="ECO:0000313" key="2">
    <source>
        <dbReference type="Proteomes" id="UP000235584"/>
    </source>
</evidence>
<dbReference type="PROSITE" id="PS51257">
    <property type="entry name" value="PROKAR_LIPOPROTEIN"/>
    <property type="match status" value="1"/>
</dbReference>